<name>A0ABX1QW55_9FLAO</name>
<proteinExistence type="predicted"/>
<sequence>MNKIILFILFASIFCSCKSQEIKNVGISNPDNFSNTSNTQDFNTYLNYLGNQKNLKSIKVLHNKKVFDFEKFKENVGFNEKQNIDIIKDSTIISKYDVKDCKILILVKDK</sequence>
<evidence type="ECO:0000313" key="2">
    <source>
        <dbReference type="Proteomes" id="UP000767947"/>
    </source>
</evidence>
<evidence type="ECO:0008006" key="3">
    <source>
        <dbReference type="Google" id="ProtNLM"/>
    </source>
</evidence>
<organism evidence="1 2">
    <name type="scientific">Flavobacterium solisilvae</name>
    <dbReference type="NCBI Taxonomy" id="1852019"/>
    <lineage>
        <taxon>Bacteria</taxon>
        <taxon>Pseudomonadati</taxon>
        <taxon>Bacteroidota</taxon>
        <taxon>Flavobacteriia</taxon>
        <taxon>Flavobacteriales</taxon>
        <taxon>Flavobacteriaceae</taxon>
        <taxon>Flavobacterium</taxon>
    </lineage>
</organism>
<reference evidence="1 2" key="1">
    <citation type="submission" date="2020-02" db="EMBL/GenBank/DDBJ databases">
        <title>Flavobacterium sp. genome.</title>
        <authorList>
            <person name="Jung H.S."/>
            <person name="Baek J.H."/>
            <person name="Jeon C.O."/>
        </authorList>
    </citation>
    <scope>NUCLEOTIDE SEQUENCE [LARGE SCALE GENOMIC DNA]</scope>
    <source>
        <strain evidence="1 2">SE-s27</strain>
    </source>
</reference>
<comment type="caution">
    <text evidence="1">The sequence shown here is derived from an EMBL/GenBank/DDBJ whole genome shotgun (WGS) entry which is preliminary data.</text>
</comment>
<gene>
    <name evidence="1" type="ORF">G6042_08340</name>
</gene>
<dbReference type="Proteomes" id="UP000767947">
    <property type="component" value="Unassembled WGS sequence"/>
</dbReference>
<accession>A0ABX1QW55</accession>
<dbReference type="RefSeq" id="WP_169523848.1">
    <property type="nucleotide sequence ID" value="NZ_JAAMPT010000206.1"/>
</dbReference>
<dbReference type="EMBL" id="JAAMPT010000206">
    <property type="protein sequence ID" value="NMH25275.1"/>
    <property type="molecule type" value="Genomic_DNA"/>
</dbReference>
<evidence type="ECO:0000313" key="1">
    <source>
        <dbReference type="EMBL" id="NMH25275.1"/>
    </source>
</evidence>
<dbReference type="PROSITE" id="PS51257">
    <property type="entry name" value="PROKAR_LIPOPROTEIN"/>
    <property type="match status" value="1"/>
</dbReference>
<protein>
    <recommendedName>
        <fullName evidence="3">Lipoprotein</fullName>
    </recommendedName>
</protein>
<keyword evidence="2" id="KW-1185">Reference proteome</keyword>